<dbReference type="GO" id="GO:0016491">
    <property type="term" value="F:oxidoreductase activity"/>
    <property type="evidence" value="ECO:0007669"/>
    <property type="project" value="InterPro"/>
</dbReference>
<dbReference type="PANTHER" id="PTHR22893:SF91">
    <property type="entry name" value="NADPH DEHYDROGENASE 2-RELATED"/>
    <property type="match status" value="1"/>
</dbReference>
<keyword evidence="3" id="KW-1185">Reference proteome</keyword>
<protein>
    <submittedName>
        <fullName evidence="2">Alkene reductase</fullName>
    </submittedName>
</protein>
<reference evidence="2" key="1">
    <citation type="journal article" date="2014" name="Int. J. Syst. Evol. Microbiol.">
        <title>Complete genome sequence of Corynebacterium casei LMG S-19264T (=DSM 44701T), isolated from a smear-ripened cheese.</title>
        <authorList>
            <consortium name="US DOE Joint Genome Institute (JGI-PGF)"/>
            <person name="Walter F."/>
            <person name="Albersmeier A."/>
            <person name="Kalinowski J."/>
            <person name="Ruckert C."/>
        </authorList>
    </citation>
    <scope>NUCLEOTIDE SEQUENCE</scope>
    <source>
        <strain evidence="2">JCM 4784</strain>
    </source>
</reference>
<gene>
    <name evidence="2" type="ORF">GCM10018785_65450</name>
</gene>
<dbReference type="GO" id="GO:0005829">
    <property type="term" value="C:cytosol"/>
    <property type="evidence" value="ECO:0007669"/>
    <property type="project" value="TreeGrafter"/>
</dbReference>
<dbReference type="Gene3D" id="3.20.20.70">
    <property type="entry name" value="Aldolase class I"/>
    <property type="match status" value="1"/>
</dbReference>
<dbReference type="SUPFAM" id="SSF51395">
    <property type="entry name" value="FMN-linked oxidoreductases"/>
    <property type="match status" value="1"/>
</dbReference>
<dbReference type="CDD" id="cd02933">
    <property type="entry name" value="OYE_like_FMN"/>
    <property type="match status" value="1"/>
</dbReference>
<dbReference type="Pfam" id="PF00724">
    <property type="entry name" value="Oxidored_FMN"/>
    <property type="match status" value="1"/>
</dbReference>
<dbReference type="AlphaFoldDB" id="A0A919A5U4"/>
<dbReference type="InterPro" id="IPR013785">
    <property type="entry name" value="Aldolase_TIM"/>
</dbReference>
<dbReference type="EMBL" id="BNBT01000161">
    <property type="protein sequence ID" value="GHE89182.1"/>
    <property type="molecule type" value="Genomic_DNA"/>
</dbReference>
<evidence type="ECO:0000313" key="2">
    <source>
        <dbReference type="EMBL" id="GHE89182.1"/>
    </source>
</evidence>
<dbReference type="GO" id="GO:0010181">
    <property type="term" value="F:FMN binding"/>
    <property type="evidence" value="ECO:0007669"/>
    <property type="project" value="InterPro"/>
</dbReference>
<sequence length="393" mass="42032">MGGRGLETDTCVSFYGSRMTTENITTENRLLTPYSAPFGHLPNRMVMAPMTRFRAHEDGTPLPIVADYYAQRASAGLIVTEGIWPSSRGQSGWRIPGLETAAHVAGWRHVTEAVHAAGGRIFAQLMHGGRHGHPLSRIDGDAPAAPSAVVSPELVHIRDGGKAEPVTPRVMTLDDIRTAVDDYVAAALNALTAGFDGVELHGANSYLIHQFLADNTNLRDDAYGRGSVENRIRFAVEVVRAVADALGAGRLGLRLSPGNPQFGMVEADPGPVYRALLDELDGLGLAYLHLTDNDAYPALDDLRPHWHGTLIANVGENGDPTTREAGEAVLADGRADLVSYGRAFLTTPDLPHRFAVGAPPNALDAAHLYTHGPEGYTDYPALAARELQTSTST</sequence>
<accession>A0A919A5U4</accession>
<dbReference type="InterPro" id="IPR001155">
    <property type="entry name" value="OxRdtase_FMN_N"/>
</dbReference>
<comment type="caution">
    <text evidence="2">The sequence shown here is derived from an EMBL/GenBank/DDBJ whole genome shotgun (WGS) entry which is preliminary data.</text>
</comment>
<evidence type="ECO:0000313" key="3">
    <source>
        <dbReference type="Proteomes" id="UP000608024"/>
    </source>
</evidence>
<organism evidence="2 3">
    <name type="scientific">Streptomyces longispororuber</name>
    <dbReference type="NCBI Taxonomy" id="68230"/>
    <lineage>
        <taxon>Bacteria</taxon>
        <taxon>Bacillati</taxon>
        <taxon>Actinomycetota</taxon>
        <taxon>Actinomycetes</taxon>
        <taxon>Kitasatosporales</taxon>
        <taxon>Streptomycetaceae</taxon>
        <taxon>Streptomyces</taxon>
    </lineage>
</organism>
<proteinExistence type="predicted"/>
<reference evidence="2" key="2">
    <citation type="submission" date="2020-09" db="EMBL/GenBank/DDBJ databases">
        <authorList>
            <person name="Sun Q."/>
            <person name="Ohkuma M."/>
        </authorList>
    </citation>
    <scope>NUCLEOTIDE SEQUENCE</scope>
    <source>
        <strain evidence="2">JCM 4784</strain>
    </source>
</reference>
<feature type="domain" description="NADH:flavin oxidoreductase/NADH oxidase N-terminal" evidence="1">
    <location>
        <begin position="32"/>
        <end position="358"/>
    </location>
</feature>
<name>A0A919A5U4_9ACTN</name>
<evidence type="ECO:0000259" key="1">
    <source>
        <dbReference type="Pfam" id="PF00724"/>
    </source>
</evidence>
<dbReference type="InterPro" id="IPR045247">
    <property type="entry name" value="Oye-like"/>
</dbReference>
<dbReference type="Proteomes" id="UP000608024">
    <property type="component" value="Unassembled WGS sequence"/>
</dbReference>
<dbReference type="PANTHER" id="PTHR22893">
    <property type="entry name" value="NADH OXIDOREDUCTASE-RELATED"/>
    <property type="match status" value="1"/>
</dbReference>